<dbReference type="Pfam" id="PF00749">
    <property type="entry name" value="tRNA-synt_1c"/>
    <property type="match status" value="1"/>
</dbReference>
<dbReference type="CDD" id="cd00808">
    <property type="entry name" value="GluRS_core"/>
    <property type="match status" value="1"/>
</dbReference>
<evidence type="ECO:0000313" key="12">
    <source>
        <dbReference type="EMBL" id="CAH0373682.1"/>
    </source>
</evidence>
<dbReference type="SUPFAM" id="SSF52374">
    <property type="entry name" value="Nucleotidylyl transferase"/>
    <property type="match status" value="1"/>
</dbReference>
<dbReference type="NCBIfam" id="TIGR00464">
    <property type="entry name" value="gltX_bact"/>
    <property type="match status" value="1"/>
</dbReference>
<evidence type="ECO:0000256" key="9">
    <source>
        <dbReference type="ARBA" id="ARBA00030865"/>
    </source>
</evidence>
<evidence type="ECO:0000256" key="4">
    <source>
        <dbReference type="ARBA" id="ARBA00022598"/>
    </source>
</evidence>
<dbReference type="InterPro" id="IPR020751">
    <property type="entry name" value="aa-tRNA-synth_I_codon-bd_sub2"/>
</dbReference>
<reference evidence="12" key="1">
    <citation type="submission" date="2021-11" db="EMBL/GenBank/DDBJ databases">
        <authorList>
            <consortium name="Genoscope - CEA"/>
            <person name="William W."/>
        </authorList>
    </citation>
    <scope>NUCLEOTIDE SEQUENCE</scope>
</reference>
<dbReference type="HAMAP" id="MF_00022">
    <property type="entry name" value="Glu_tRNA_synth_type1"/>
    <property type="match status" value="1"/>
</dbReference>
<dbReference type="InterPro" id="IPR004527">
    <property type="entry name" value="Glu-tRNA-ligase_bac/mito"/>
</dbReference>
<dbReference type="InterPro" id="IPR008925">
    <property type="entry name" value="aa_tRNA-synth_I_cd-bd_sf"/>
</dbReference>
<dbReference type="SUPFAM" id="SSF48163">
    <property type="entry name" value="An anticodon-binding domain of class I aminoacyl-tRNA synthetases"/>
    <property type="match status" value="1"/>
</dbReference>
<feature type="domain" description="Glutamyl/glutaminyl-tRNA synthetase class Ib catalytic" evidence="11">
    <location>
        <begin position="47"/>
        <end position="381"/>
    </location>
</feature>
<evidence type="ECO:0000256" key="6">
    <source>
        <dbReference type="ARBA" id="ARBA00022840"/>
    </source>
</evidence>
<accession>A0A8J2SSU1</accession>
<dbReference type="InterPro" id="IPR001412">
    <property type="entry name" value="aa-tRNA-synth_I_CS"/>
</dbReference>
<keyword evidence="7 10" id="KW-0648">Protein biosynthesis</keyword>
<comment type="subcellular location">
    <subcellularLocation>
        <location evidence="1">Mitochondrion</location>
    </subcellularLocation>
</comment>
<evidence type="ECO:0000256" key="5">
    <source>
        <dbReference type="ARBA" id="ARBA00022741"/>
    </source>
</evidence>
<protein>
    <recommendedName>
        <fullName evidence="3">glutamate--tRNA ligase</fullName>
        <ecNumber evidence="3">6.1.1.17</ecNumber>
    </recommendedName>
    <alternativeName>
        <fullName evidence="9">Glutamyl-tRNA synthetase</fullName>
    </alternativeName>
</protein>
<evidence type="ECO:0000256" key="10">
    <source>
        <dbReference type="RuleBase" id="RU363037"/>
    </source>
</evidence>
<dbReference type="OrthoDB" id="428822at2759"/>
<evidence type="ECO:0000256" key="8">
    <source>
        <dbReference type="ARBA" id="ARBA00023146"/>
    </source>
</evidence>
<comment type="similarity">
    <text evidence="2">Belongs to the class-I aminoacyl-tRNA synthetase family. Glutamate--tRNA ligase type 1 subfamily.</text>
</comment>
<dbReference type="GO" id="GO:0005739">
    <property type="term" value="C:mitochondrion"/>
    <property type="evidence" value="ECO:0007669"/>
    <property type="project" value="UniProtKB-SubCell"/>
</dbReference>
<dbReference type="Gene3D" id="1.10.10.350">
    <property type="match status" value="1"/>
</dbReference>
<dbReference type="GO" id="GO:0005524">
    <property type="term" value="F:ATP binding"/>
    <property type="evidence" value="ECO:0007669"/>
    <property type="project" value="UniProtKB-KW"/>
</dbReference>
<dbReference type="PROSITE" id="PS00178">
    <property type="entry name" value="AA_TRNA_LIGASE_I"/>
    <property type="match status" value="1"/>
</dbReference>
<organism evidence="12 13">
    <name type="scientific">Pelagomonas calceolata</name>
    <dbReference type="NCBI Taxonomy" id="35677"/>
    <lineage>
        <taxon>Eukaryota</taxon>
        <taxon>Sar</taxon>
        <taxon>Stramenopiles</taxon>
        <taxon>Ochrophyta</taxon>
        <taxon>Pelagophyceae</taxon>
        <taxon>Pelagomonadales</taxon>
        <taxon>Pelagomonadaceae</taxon>
        <taxon>Pelagomonas</taxon>
    </lineage>
</organism>
<dbReference type="Proteomes" id="UP000789595">
    <property type="component" value="Unassembled WGS sequence"/>
</dbReference>
<keyword evidence="13" id="KW-1185">Reference proteome</keyword>
<dbReference type="GO" id="GO:0004818">
    <property type="term" value="F:glutamate-tRNA ligase activity"/>
    <property type="evidence" value="ECO:0007669"/>
    <property type="project" value="UniProtKB-EC"/>
</dbReference>
<dbReference type="GO" id="GO:0000049">
    <property type="term" value="F:tRNA binding"/>
    <property type="evidence" value="ECO:0007669"/>
    <property type="project" value="InterPro"/>
</dbReference>
<dbReference type="PRINTS" id="PR00987">
    <property type="entry name" value="TRNASYNTHGLU"/>
</dbReference>
<sequence length="642" mass="70997">MRVIGMVLLTGISRIRGWRVGTRSPTMSTGGNTIKELAAFERDGSPRMRFAPSPTGSLHVGGARTALRVSSVVFSPVSGTCCGRYNWLVARQEQNGKFLLRIEDTDLARSTRESEESMLADLEWLGLDWDEGPGVGGPCGSYRQSERSHIYKEATDFLVRAGHAYPCFCTEEELETKRIAAKMAGSQVAYDGTWRGADADEVQRLLESNTPHTYRFRTPKGKIVRVDDRVRGHVEWDVQATIGDFILLRSNGVPVYNFCVAVDDALMGVTTVVRAEEHLTNTVRQLLVLEALGFKEPSYAHASLILGSDKSKLSKRHGATSCGQFRERGYLPDAMINYLALLGWNDGTDKEVYSREELIKSFDLSRVTASPAMFDDAKLRWLNGQHLRSMSLKRLLPLAREHFKAGGLLDDAETNSAAVNDFIKIAATSTQPKAELVTDMVDLTRSTLAYPLLETVKIQDCNEEASVLAKTVTKVLDDDFISFSKALIDSYDAREAPPFCYDAALAADANPSSVLEWLEALGGRLGRSKKNLLMPARIALTGKTTGMDIPSQLKIIQCAIHANCARSICVSIDQRMEILRAYGGSAPCSFDGNTTPEGELEPKRNMNLATFSKLRRVYESNRRTASDDITMFEILRNAYEGL</sequence>
<dbReference type="Gene3D" id="3.40.50.620">
    <property type="entry name" value="HUPs"/>
    <property type="match status" value="2"/>
</dbReference>
<dbReference type="InterPro" id="IPR020058">
    <property type="entry name" value="Glu/Gln-tRNA-synth_Ib_cat-dom"/>
</dbReference>
<dbReference type="InterPro" id="IPR000924">
    <property type="entry name" value="Glu/Gln-tRNA-synth"/>
</dbReference>
<dbReference type="InterPro" id="IPR014729">
    <property type="entry name" value="Rossmann-like_a/b/a_fold"/>
</dbReference>
<name>A0A8J2SSU1_9STRA</name>
<dbReference type="PANTHER" id="PTHR43311">
    <property type="entry name" value="GLUTAMATE--TRNA LIGASE"/>
    <property type="match status" value="1"/>
</dbReference>
<keyword evidence="5 10" id="KW-0547">Nucleotide-binding</keyword>
<dbReference type="GO" id="GO:0008270">
    <property type="term" value="F:zinc ion binding"/>
    <property type="evidence" value="ECO:0007669"/>
    <property type="project" value="InterPro"/>
</dbReference>
<evidence type="ECO:0000259" key="11">
    <source>
        <dbReference type="Pfam" id="PF00749"/>
    </source>
</evidence>
<dbReference type="GO" id="GO:0006424">
    <property type="term" value="P:glutamyl-tRNA aminoacylation"/>
    <property type="evidence" value="ECO:0007669"/>
    <property type="project" value="InterPro"/>
</dbReference>
<proteinExistence type="inferred from homology"/>
<evidence type="ECO:0000256" key="2">
    <source>
        <dbReference type="ARBA" id="ARBA00007894"/>
    </source>
</evidence>
<dbReference type="EC" id="6.1.1.17" evidence="3"/>
<dbReference type="EMBL" id="CAKKNE010000004">
    <property type="protein sequence ID" value="CAH0373682.1"/>
    <property type="molecule type" value="Genomic_DNA"/>
</dbReference>
<gene>
    <name evidence="12" type="ORF">PECAL_4P09090</name>
</gene>
<dbReference type="AlphaFoldDB" id="A0A8J2SSU1"/>
<keyword evidence="8 10" id="KW-0030">Aminoacyl-tRNA synthetase</keyword>
<dbReference type="FunFam" id="3.40.50.620:FF:000045">
    <property type="entry name" value="Glutamate--tRNA ligase, mitochondrial"/>
    <property type="match status" value="1"/>
</dbReference>
<dbReference type="InterPro" id="IPR033910">
    <property type="entry name" value="GluRS_core"/>
</dbReference>
<dbReference type="InterPro" id="IPR049940">
    <property type="entry name" value="GluQ/Sye"/>
</dbReference>
<evidence type="ECO:0000256" key="7">
    <source>
        <dbReference type="ARBA" id="ARBA00022917"/>
    </source>
</evidence>
<dbReference type="PANTHER" id="PTHR43311:SF2">
    <property type="entry name" value="GLUTAMATE--TRNA LIGASE, MITOCHONDRIAL-RELATED"/>
    <property type="match status" value="1"/>
</dbReference>
<evidence type="ECO:0000313" key="13">
    <source>
        <dbReference type="Proteomes" id="UP000789595"/>
    </source>
</evidence>
<comment type="caution">
    <text evidence="12">The sequence shown here is derived from an EMBL/GenBank/DDBJ whole genome shotgun (WGS) entry which is preliminary data.</text>
</comment>
<keyword evidence="4 10" id="KW-0436">Ligase</keyword>
<evidence type="ECO:0000256" key="1">
    <source>
        <dbReference type="ARBA" id="ARBA00004173"/>
    </source>
</evidence>
<evidence type="ECO:0000256" key="3">
    <source>
        <dbReference type="ARBA" id="ARBA00012835"/>
    </source>
</evidence>
<keyword evidence="6 10" id="KW-0067">ATP-binding</keyword>